<name>A0AAN9NYC9_PHACN</name>
<dbReference type="GO" id="GO:0043625">
    <property type="term" value="C:delta DNA polymerase complex"/>
    <property type="evidence" value="ECO:0007669"/>
    <property type="project" value="TreeGrafter"/>
</dbReference>
<reference evidence="2 3" key="1">
    <citation type="submission" date="2024-01" db="EMBL/GenBank/DDBJ databases">
        <title>The genomes of 5 underutilized Papilionoideae crops provide insights into root nodulation and disease resistanc.</title>
        <authorList>
            <person name="Jiang F."/>
        </authorList>
    </citation>
    <scope>NUCLEOTIDE SEQUENCE [LARGE SCALE GENOMIC DNA]</scope>
    <source>
        <strain evidence="2">JINMINGXINNONG_FW02</strain>
        <tissue evidence="2">Leaves</tissue>
    </source>
</reference>
<dbReference type="AlphaFoldDB" id="A0AAN9NYC9"/>
<keyword evidence="3" id="KW-1185">Reference proteome</keyword>
<comment type="caution">
    <text evidence="2">The sequence shown here is derived from an EMBL/GenBank/DDBJ whole genome shotgun (WGS) entry which is preliminary data.</text>
</comment>
<dbReference type="GO" id="GO:0003887">
    <property type="term" value="F:DNA-directed DNA polymerase activity"/>
    <property type="evidence" value="ECO:0007669"/>
    <property type="project" value="TreeGrafter"/>
</dbReference>
<sequence>MASNSGNMKGFYREKKPTTAKKSSKKSPSNAATLGSTAAQTPALVSDGGKPDLKDEYDEKETLLRQFDLNMAYGPCIGITRLARWERAQRLGLNPQPEIQSLLKSGNVQTESLWGGRI</sequence>
<dbReference type="PANTHER" id="PTHR14303:SF0">
    <property type="entry name" value="DNA POLYMERASE DELTA SUBUNIT 4"/>
    <property type="match status" value="1"/>
</dbReference>
<gene>
    <name evidence="2" type="ORF">VNO80_04707</name>
</gene>
<proteinExistence type="predicted"/>
<feature type="region of interest" description="Disordered" evidence="1">
    <location>
        <begin position="1"/>
        <end position="55"/>
    </location>
</feature>
<dbReference type="GO" id="GO:0006261">
    <property type="term" value="P:DNA-templated DNA replication"/>
    <property type="evidence" value="ECO:0007669"/>
    <property type="project" value="TreeGrafter"/>
</dbReference>
<dbReference type="EMBL" id="JAYMYR010000002">
    <property type="protein sequence ID" value="KAK7379252.1"/>
    <property type="molecule type" value="Genomic_DNA"/>
</dbReference>
<evidence type="ECO:0008006" key="4">
    <source>
        <dbReference type="Google" id="ProtNLM"/>
    </source>
</evidence>
<evidence type="ECO:0000313" key="3">
    <source>
        <dbReference type="Proteomes" id="UP001374584"/>
    </source>
</evidence>
<evidence type="ECO:0000313" key="2">
    <source>
        <dbReference type="EMBL" id="KAK7379252.1"/>
    </source>
</evidence>
<evidence type="ECO:0000256" key="1">
    <source>
        <dbReference type="SAM" id="MobiDB-lite"/>
    </source>
</evidence>
<dbReference type="Pfam" id="PF04081">
    <property type="entry name" value="DNA_pol_delta_4"/>
    <property type="match status" value="1"/>
</dbReference>
<organism evidence="2 3">
    <name type="scientific">Phaseolus coccineus</name>
    <name type="common">Scarlet runner bean</name>
    <name type="synonym">Phaseolus multiflorus</name>
    <dbReference type="NCBI Taxonomy" id="3886"/>
    <lineage>
        <taxon>Eukaryota</taxon>
        <taxon>Viridiplantae</taxon>
        <taxon>Streptophyta</taxon>
        <taxon>Embryophyta</taxon>
        <taxon>Tracheophyta</taxon>
        <taxon>Spermatophyta</taxon>
        <taxon>Magnoliopsida</taxon>
        <taxon>eudicotyledons</taxon>
        <taxon>Gunneridae</taxon>
        <taxon>Pentapetalae</taxon>
        <taxon>rosids</taxon>
        <taxon>fabids</taxon>
        <taxon>Fabales</taxon>
        <taxon>Fabaceae</taxon>
        <taxon>Papilionoideae</taxon>
        <taxon>50 kb inversion clade</taxon>
        <taxon>NPAAA clade</taxon>
        <taxon>indigoferoid/millettioid clade</taxon>
        <taxon>Phaseoleae</taxon>
        <taxon>Phaseolus</taxon>
    </lineage>
</organism>
<protein>
    <recommendedName>
        <fullName evidence="4">DNA polymerase delta subunit 4</fullName>
    </recommendedName>
</protein>
<dbReference type="PANTHER" id="PTHR14303">
    <property type="entry name" value="DNA POLYMERASE DELTA SUBUNIT 4"/>
    <property type="match status" value="1"/>
</dbReference>
<dbReference type="InterPro" id="IPR007218">
    <property type="entry name" value="DNA_pol_delta_4"/>
</dbReference>
<accession>A0AAN9NYC9</accession>
<dbReference type="Proteomes" id="UP001374584">
    <property type="component" value="Unassembled WGS sequence"/>
</dbReference>
<dbReference type="GO" id="GO:0000731">
    <property type="term" value="P:DNA synthesis involved in DNA repair"/>
    <property type="evidence" value="ECO:0007669"/>
    <property type="project" value="InterPro"/>
</dbReference>